<keyword evidence="5 8" id="KW-0418">Kinase</keyword>
<dbReference type="Proteomes" id="UP001318682">
    <property type="component" value="Chromosome"/>
</dbReference>
<comment type="catalytic activity">
    <reaction evidence="8 9">
        <text>D-xylulose + ATP = D-xylulose 5-phosphate + ADP + H(+)</text>
        <dbReference type="Rhea" id="RHEA:10964"/>
        <dbReference type="ChEBI" id="CHEBI:15378"/>
        <dbReference type="ChEBI" id="CHEBI:17140"/>
        <dbReference type="ChEBI" id="CHEBI:30616"/>
        <dbReference type="ChEBI" id="CHEBI:57737"/>
        <dbReference type="ChEBI" id="CHEBI:456216"/>
        <dbReference type="EC" id="2.7.1.17"/>
    </reaction>
</comment>
<feature type="site" description="Important for activity" evidence="8">
    <location>
        <position position="6"/>
    </location>
</feature>
<dbReference type="Pfam" id="PF02782">
    <property type="entry name" value="FGGY_C"/>
    <property type="match status" value="1"/>
</dbReference>
<evidence type="ECO:0000256" key="9">
    <source>
        <dbReference type="RuleBase" id="RU364073"/>
    </source>
</evidence>
<feature type="active site" description="Proton acceptor" evidence="8">
    <location>
        <position position="233"/>
    </location>
</feature>
<dbReference type="InterPro" id="IPR006000">
    <property type="entry name" value="Xylulokinase"/>
</dbReference>
<dbReference type="EC" id="2.7.1.17" evidence="8 9"/>
<evidence type="ECO:0000259" key="10">
    <source>
        <dbReference type="Pfam" id="PF00370"/>
    </source>
</evidence>
<dbReference type="InterPro" id="IPR050406">
    <property type="entry name" value="FGGY_Carb_Kinase"/>
</dbReference>
<comment type="similarity">
    <text evidence="1 8 9">Belongs to the FGGY kinase family.</text>
</comment>
<dbReference type="CDD" id="cd07808">
    <property type="entry name" value="ASKHA_NBD_FGGY_EcXK-like"/>
    <property type="match status" value="1"/>
</dbReference>
<evidence type="ECO:0000256" key="7">
    <source>
        <dbReference type="ARBA" id="ARBA00023277"/>
    </source>
</evidence>
<dbReference type="InterPro" id="IPR043129">
    <property type="entry name" value="ATPase_NBD"/>
</dbReference>
<dbReference type="Gene3D" id="3.30.420.40">
    <property type="match status" value="2"/>
</dbReference>
<evidence type="ECO:0000256" key="6">
    <source>
        <dbReference type="ARBA" id="ARBA00022840"/>
    </source>
</evidence>
<dbReference type="PIRSF" id="PIRSF000538">
    <property type="entry name" value="GlpK"/>
    <property type="match status" value="1"/>
</dbReference>
<sequence>MYLGLDLGTSGLKGVVIDADQRILAEATAPLSVTRPQSGWSEQNPADWLAAAETVMTALAAQRDLKDVRGMALSGHMHGATLLGGADNVLRPCMLWNDTRSYRQAARLDGDPQWRALSGNIVFPGFTAPKVAWVRDNEPEVWEKTFKILLPKDYLRLWLTGEAVSEMSDAAGTSWLDTGKRDWSDALLTASGLSRDHMPRLVEGSEVSGHLRDTLAMRWGLPKGVVVAGGAGDNAAAAVGMGVVKPGQAFISLGTSGVLFAASASYQPDAPSAVHSFCHALPETWHQMGVILACTDALNWYAQLVGSDANALTQGLGALEPPSETLFLPYLGGERTPHNDAAARGAFLGLSHATDQTAATRAVLEGVSFAFKDCHDALASTGTQINSLVAVGGGSKSDYWLSLLATVLDMPIDVPRDGDFGGAFGAARLAQMAATGAGAELATAPATARTIAPQPALQEAFSARHHQYRSAYQALKEAL</sequence>
<evidence type="ECO:0000256" key="4">
    <source>
        <dbReference type="ARBA" id="ARBA00022741"/>
    </source>
</evidence>
<feature type="binding site" evidence="8">
    <location>
        <begin position="77"/>
        <end position="78"/>
    </location>
    <ligand>
        <name>substrate</name>
    </ligand>
</feature>
<keyword evidence="7 8" id="KW-0119">Carbohydrate metabolism</keyword>
<dbReference type="InterPro" id="IPR018485">
    <property type="entry name" value="FGGY_C"/>
</dbReference>
<dbReference type="InterPro" id="IPR000577">
    <property type="entry name" value="Carb_kinase_FGGY"/>
</dbReference>
<dbReference type="InterPro" id="IPR018484">
    <property type="entry name" value="FGGY_N"/>
</dbReference>
<feature type="domain" description="Carbohydrate kinase FGGY C-terminal" evidence="11">
    <location>
        <begin position="250"/>
        <end position="434"/>
    </location>
</feature>
<dbReference type="PANTHER" id="PTHR43095:SF6">
    <property type="entry name" value="XYLULOSE KINASE"/>
    <property type="match status" value="1"/>
</dbReference>
<dbReference type="RefSeq" id="WP_187428819.1">
    <property type="nucleotide sequence ID" value="NZ_CP143423.1"/>
</dbReference>
<keyword evidence="2 8" id="KW-0859">Xylose metabolism</keyword>
<evidence type="ECO:0000313" key="12">
    <source>
        <dbReference type="EMBL" id="WVX48653.1"/>
    </source>
</evidence>
<dbReference type="InterPro" id="IPR018483">
    <property type="entry name" value="Carb_kinase_FGGY_CS"/>
</dbReference>
<organism evidence="12 13">
    <name type="scientific">Roseobacter fucihabitans</name>
    <dbReference type="NCBI Taxonomy" id="1537242"/>
    <lineage>
        <taxon>Bacteria</taxon>
        <taxon>Pseudomonadati</taxon>
        <taxon>Pseudomonadota</taxon>
        <taxon>Alphaproteobacteria</taxon>
        <taxon>Rhodobacterales</taxon>
        <taxon>Roseobacteraceae</taxon>
        <taxon>Roseobacter</taxon>
    </lineage>
</organism>
<dbReference type="NCBIfam" id="TIGR01312">
    <property type="entry name" value="XylB"/>
    <property type="match status" value="1"/>
</dbReference>
<name>A0ABZ2BTC1_9RHOB</name>
<comment type="function">
    <text evidence="8">Catalyzes the phosphorylation of D-xylulose to D-xylulose 5-phosphate.</text>
</comment>
<dbReference type="GO" id="GO:0004856">
    <property type="term" value="F:D-xylulokinase activity"/>
    <property type="evidence" value="ECO:0007669"/>
    <property type="project" value="UniProtKB-EC"/>
</dbReference>
<dbReference type="PROSITE" id="PS00933">
    <property type="entry name" value="FGGY_KINASES_1"/>
    <property type="match status" value="1"/>
</dbReference>
<dbReference type="EMBL" id="CP143423">
    <property type="protein sequence ID" value="WVX48653.1"/>
    <property type="molecule type" value="Genomic_DNA"/>
</dbReference>
<evidence type="ECO:0000256" key="8">
    <source>
        <dbReference type="HAMAP-Rule" id="MF_02220"/>
    </source>
</evidence>
<proteinExistence type="inferred from homology"/>
<keyword evidence="3 8" id="KW-0808">Transferase</keyword>
<dbReference type="SUPFAM" id="SSF53067">
    <property type="entry name" value="Actin-like ATPase domain"/>
    <property type="match status" value="2"/>
</dbReference>
<keyword evidence="13" id="KW-1185">Reference proteome</keyword>
<feature type="domain" description="Carbohydrate kinase FGGY N-terminal" evidence="10">
    <location>
        <begin position="1"/>
        <end position="240"/>
    </location>
</feature>
<dbReference type="HAMAP" id="MF_02220">
    <property type="entry name" value="XylB"/>
    <property type="match status" value="1"/>
</dbReference>
<protein>
    <recommendedName>
        <fullName evidence="8 9">Xylulose kinase</fullName>
        <shortName evidence="8 9">Xylulokinase</shortName>
        <ecNumber evidence="8 9">2.7.1.17</ecNumber>
    </recommendedName>
</protein>
<evidence type="ECO:0000256" key="5">
    <source>
        <dbReference type="ARBA" id="ARBA00022777"/>
    </source>
</evidence>
<reference evidence="13" key="1">
    <citation type="submission" date="2024-01" db="EMBL/GenBank/DDBJ databases">
        <title>Roseobacter fucihabitans sp. nov., isolated from the brown alga Fucus spiralis.</title>
        <authorList>
            <person name="Hahnke S."/>
            <person name="Berger M."/>
            <person name="Schlingloff A."/>
            <person name="Athale I."/>
            <person name="Neumann-Schaal M."/>
            <person name="Adenaya A."/>
            <person name="Poehlein A."/>
            <person name="Daniel R."/>
            <person name="Pertersen J."/>
            <person name="Brinkhoff T."/>
        </authorList>
    </citation>
    <scope>NUCLEOTIDE SEQUENCE [LARGE SCALE GENOMIC DNA]</scope>
    <source>
        <strain evidence="13">B14</strain>
    </source>
</reference>
<evidence type="ECO:0000313" key="13">
    <source>
        <dbReference type="Proteomes" id="UP001318682"/>
    </source>
</evidence>
<evidence type="ECO:0000259" key="11">
    <source>
        <dbReference type="Pfam" id="PF02782"/>
    </source>
</evidence>
<dbReference type="PANTHER" id="PTHR43095">
    <property type="entry name" value="SUGAR KINASE"/>
    <property type="match status" value="1"/>
</dbReference>
<evidence type="ECO:0000256" key="3">
    <source>
        <dbReference type="ARBA" id="ARBA00022679"/>
    </source>
</evidence>
<accession>A0ABZ2BTC1</accession>
<evidence type="ECO:0000256" key="1">
    <source>
        <dbReference type="ARBA" id="ARBA00009156"/>
    </source>
</evidence>
<gene>
    <name evidence="12" type="primary">xylB_2</name>
    <name evidence="8 9" type="synonym">xylB</name>
    <name evidence="12" type="ORF">ROLI_017340</name>
</gene>
<keyword evidence="4 8" id="KW-0547">Nucleotide-binding</keyword>
<dbReference type="Pfam" id="PF00370">
    <property type="entry name" value="FGGY_N"/>
    <property type="match status" value="1"/>
</dbReference>
<keyword evidence="6 8" id="KW-0067">ATP-binding</keyword>
<evidence type="ECO:0000256" key="2">
    <source>
        <dbReference type="ARBA" id="ARBA00022629"/>
    </source>
</evidence>